<evidence type="ECO:0000256" key="2">
    <source>
        <dbReference type="ARBA" id="ARBA00009230"/>
    </source>
</evidence>
<dbReference type="GO" id="GO:0005737">
    <property type="term" value="C:cytoplasm"/>
    <property type="evidence" value="ECO:0007669"/>
    <property type="project" value="UniProtKB-ARBA"/>
</dbReference>
<dbReference type="InterPro" id="IPR014631">
    <property type="entry name" value="CREG"/>
</dbReference>
<dbReference type="PANTHER" id="PTHR13343:SF17">
    <property type="entry name" value="CELLULAR REPRESSOR OF E1A-STIMULATED GENES, ISOFORM A"/>
    <property type="match status" value="1"/>
</dbReference>
<evidence type="ECO:0000259" key="6">
    <source>
        <dbReference type="Pfam" id="PF13883"/>
    </source>
</evidence>
<dbReference type="Pfam" id="PF13883">
    <property type="entry name" value="CREG_beta-barrel"/>
    <property type="match status" value="1"/>
</dbReference>
<dbReference type="VEuPathDB" id="VectorBase:SCAU014705"/>
<organism evidence="7 8">
    <name type="scientific">Stomoxys calcitrans</name>
    <name type="common">Stable fly</name>
    <name type="synonym">Conops calcitrans</name>
    <dbReference type="NCBI Taxonomy" id="35570"/>
    <lineage>
        <taxon>Eukaryota</taxon>
        <taxon>Metazoa</taxon>
        <taxon>Ecdysozoa</taxon>
        <taxon>Arthropoda</taxon>
        <taxon>Hexapoda</taxon>
        <taxon>Insecta</taxon>
        <taxon>Pterygota</taxon>
        <taxon>Neoptera</taxon>
        <taxon>Endopterygota</taxon>
        <taxon>Diptera</taxon>
        <taxon>Brachycera</taxon>
        <taxon>Muscomorpha</taxon>
        <taxon>Muscoidea</taxon>
        <taxon>Muscidae</taxon>
        <taxon>Stomoxys</taxon>
    </lineage>
</organism>
<sequence>MAIFESLLKIVYHHLLTSTMTEKSTLLLLISIALCCTQLTWGYSAKEDARIIADYKRQLKFNPSELNHAQIARKLVHQANWASVGTISTNSMVKDYPMVNIISINDNDVDHKSTGRIRFLLTDLDFTGPDWQNNNKVTMLFTDEQTLHCMHSRPIIDPMEPTCQRVMISGQVIRMNKDDTSYDEALVSFVERHPAAKNWLKAHKFYLCELDIKNIFVLDYYGGPHNVATNDYYNVQL</sequence>
<evidence type="ECO:0000256" key="4">
    <source>
        <dbReference type="ARBA" id="ARBA00022729"/>
    </source>
</evidence>
<dbReference type="OrthoDB" id="46836at2759"/>
<keyword evidence="5" id="KW-0325">Glycoprotein</keyword>
<name>A0A1I8Q802_STOCA</name>
<dbReference type="Proteomes" id="UP000095300">
    <property type="component" value="Unassembled WGS sequence"/>
</dbReference>
<comment type="similarity">
    <text evidence="2">Belongs to the CREG family.</text>
</comment>
<keyword evidence="3" id="KW-0964">Secreted</keyword>
<proteinExistence type="inferred from homology"/>
<dbReference type="KEGG" id="scac:106094370"/>
<dbReference type="SUPFAM" id="SSF50475">
    <property type="entry name" value="FMN-binding split barrel"/>
    <property type="match status" value="1"/>
</dbReference>
<accession>A0A1I8Q802</accession>
<dbReference type="FunFam" id="2.30.110.10:FF:000042">
    <property type="entry name" value="Uncharacterized protein, isoform A"/>
    <property type="match status" value="1"/>
</dbReference>
<evidence type="ECO:0000313" key="8">
    <source>
        <dbReference type="Proteomes" id="UP000095300"/>
    </source>
</evidence>
<feature type="domain" description="CREG-like beta-barrel" evidence="6">
    <location>
        <begin position="63"/>
        <end position="234"/>
    </location>
</feature>
<dbReference type="PANTHER" id="PTHR13343">
    <property type="entry name" value="CREG1 PROTEIN"/>
    <property type="match status" value="1"/>
</dbReference>
<evidence type="ECO:0000256" key="5">
    <source>
        <dbReference type="ARBA" id="ARBA00023180"/>
    </source>
</evidence>
<dbReference type="InterPro" id="IPR012349">
    <property type="entry name" value="Split_barrel_FMN-bd"/>
</dbReference>
<dbReference type="InterPro" id="IPR055343">
    <property type="entry name" value="CREG_beta-barrel"/>
</dbReference>
<dbReference type="AlphaFoldDB" id="A0A1I8Q802"/>
<evidence type="ECO:0000256" key="3">
    <source>
        <dbReference type="ARBA" id="ARBA00022525"/>
    </source>
</evidence>
<protein>
    <recommendedName>
        <fullName evidence="6">CREG-like beta-barrel domain-containing protein</fullName>
    </recommendedName>
</protein>
<reference evidence="7" key="1">
    <citation type="submission" date="2020-05" db="UniProtKB">
        <authorList>
            <consortium name="EnsemblMetazoa"/>
        </authorList>
    </citation>
    <scope>IDENTIFICATION</scope>
    <source>
        <strain evidence="7">USDA</strain>
    </source>
</reference>
<gene>
    <name evidence="7" type="primary">106094370</name>
</gene>
<keyword evidence="8" id="KW-1185">Reference proteome</keyword>
<evidence type="ECO:0000313" key="7">
    <source>
        <dbReference type="EnsemblMetazoa" id="SCAU014705-PA"/>
    </source>
</evidence>
<dbReference type="PIRSF" id="PIRSF036911">
    <property type="entry name" value="CREG"/>
    <property type="match status" value="1"/>
</dbReference>
<comment type="subcellular location">
    <subcellularLocation>
        <location evidence="1">Secreted</location>
    </subcellularLocation>
</comment>
<keyword evidence="4" id="KW-0732">Signal</keyword>
<dbReference type="GO" id="GO:0005615">
    <property type="term" value="C:extracellular space"/>
    <property type="evidence" value="ECO:0007669"/>
    <property type="project" value="TreeGrafter"/>
</dbReference>
<evidence type="ECO:0000256" key="1">
    <source>
        <dbReference type="ARBA" id="ARBA00004613"/>
    </source>
</evidence>
<dbReference type="Gene3D" id="2.30.110.10">
    <property type="entry name" value="Electron Transport, Fmn-binding Protein, Chain A"/>
    <property type="match status" value="1"/>
</dbReference>
<dbReference type="EnsemblMetazoa" id="SCAU014705-RA">
    <property type="protein sequence ID" value="SCAU014705-PA"/>
    <property type="gene ID" value="SCAU014705"/>
</dbReference>